<evidence type="ECO:0000313" key="10">
    <source>
        <dbReference type="Proteomes" id="UP000469558"/>
    </source>
</evidence>
<evidence type="ECO:0000259" key="8">
    <source>
        <dbReference type="PROSITE" id="PS50011"/>
    </source>
</evidence>
<feature type="compositionally biased region" description="Low complexity" evidence="7">
    <location>
        <begin position="1"/>
        <end position="18"/>
    </location>
</feature>
<accession>A0A8T9C1P5</accession>
<dbReference type="Gene3D" id="1.10.510.10">
    <property type="entry name" value="Transferase(Phosphotransferase) domain 1"/>
    <property type="match status" value="1"/>
</dbReference>
<dbReference type="SUPFAM" id="SSF56112">
    <property type="entry name" value="Protein kinase-like (PK-like)"/>
    <property type="match status" value="1"/>
</dbReference>
<dbReference type="OrthoDB" id="5979581at2759"/>
<keyword evidence="4 9" id="KW-0418">Kinase</keyword>
<evidence type="ECO:0000256" key="7">
    <source>
        <dbReference type="SAM" id="MobiDB-lite"/>
    </source>
</evidence>
<protein>
    <submittedName>
        <fullName evidence="9">Serine/threonine-protein kinase SRPK</fullName>
    </submittedName>
</protein>
<dbReference type="Pfam" id="PF00069">
    <property type="entry name" value="Pkinase"/>
    <property type="match status" value="2"/>
</dbReference>
<evidence type="ECO:0000313" key="9">
    <source>
        <dbReference type="EMBL" id="TVY75882.1"/>
    </source>
</evidence>
<comment type="caution">
    <text evidence="9">The sequence shown here is derived from an EMBL/GenBank/DDBJ whole genome shotgun (WGS) entry which is preliminary data.</text>
</comment>
<dbReference type="PROSITE" id="PS00107">
    <property type="entry name" value="PROTEIN_KINASE_ATP"/>
    <property type="match status" value="1"/>
</dbReference>
<dbReference type="InterPro" id="IPR017441">
    <property type="entry name" value="Protein_kinase_ATP_BS"/>
</dbReference>
<dbReference type="PROSITE" id="PS50011">
    <property type="entry name" value="PROTEIN_KINASE_DOM"/>
    <property type="match status" value="1"/>
</dbReference>
<sequence length="463" mass="51378">MSSNPSTPLSPTSTTTNSELDGAGISTINLHLELSPFDLEHIHDYELGGHHPVHLGDVYGRNGRYRVIHKLGHGGSANVWLCRDTEADKTNKYVALKILMAEVEVASDAELSTKQLKGARGQAADGAELICTPLEDFKIQGPNGDHVAFVYPVLGPSVSRGLFRASADPDSGLRRISLQVTKAVDFLHSRRICHGDITPNNILHRVSGLNGLAVHEVLQILGSPVLNPVMNASNECHNEPTAPKYLVYPVNWSAVDTQYISKSPCLIDLGESFHISQPPENLGTPGPYRSPELLLDKKAGLGSDIWALGCTLFEIRTGRKLFDTFDDGDDDYLDAMVQVLGKLPERWWEETWEARRRIYRDEVDERGLVVAVRELEPSQTFQEGNGIISTVHPSVAVGARSLLDALAPGLWYMPDQPGSRDCHRDISQEEKERFAELLGRLLKYRPEERRSAKDAMNHEWFVL</sequence>
<keyword evidence="2" id="KW-0808">Transferase</keyword>
<keyword evidence="1" id="KW-0723">Serine/threonine-protein kinase</keyword>
<dbReference type="PANTHER" id="PTHR45646">
    <property type="entry name" value="SERINE/THREONINE-PROTEIN KINASE DOA-RELATED"/>
    <property type="match status" value="1"/>
</dbReference>
<dbReference type="GO" id="GO:0005524">
    <property type="term" value="F:ATP binding"/>
    <property type="evidence" value="ECO:0007669"/>
    <property type="project" value="UniProtKB-UniRule"/>
</dbReference>
<evidence type="ECO:0000256" key="2">
    <source>
        <dbReference type="ARBA" id="ARBA00022679"/>
    </source>
</evidence>
<evidence type="ECO:0000256" key="1">
    <source>
        <dbReference type="ARBA" id="ARBA00022527"/>
    </source>
</evidence>
<dbReference type="AlphaFoldDB" id="A0A8T9C1P5"/>
<dbReference type="Proteomes" id="UP000469558">
    <property type="component" value="Unassembled WGS sequence"/>
</dbReference>
<dbReference type="SMART" id="SM00220">
    <property type="entry name" value="S_TKc"/>
    <property type="match status" value="1"/>
</dbReference>
<proteinExistence type="predicted"/>
<name>A0A8T9C1P5_9HELO</name>
<dbReference type="InterPro" id="IPR011009">
    <property type="entry name" value="Kinase-like_dom_sf"/>
</dbReference>
<evidence type="ECO:0000256" key="6">
    <source>
        <dbReference type="PROSITE-ProRule" id="PRU10141"/>
    </source>
</evidence>
<dbReference type="GO" id="GO:0004674">
    <property type="term" value="F:protein serine/threonine kinase activity"/>
    <property type="evidence" value="ECO:0007669"/>
    <property type="project" value="UniProtKB-KW"/>
</dbReference>
<keyword evidence="3 6" id="KW-0547">Nucleotide-binding</keyword>
<evidence type="ECO:0000256" key="5">
    <source>
        <dbReference type="ARBA" id="ARBA00022840"/>
    </source>
</evidence>
<dbReference type="Gene3D" id="3.30.200.20">
    <property type="entry name" value="Phosphorylase Kinase, domain 1"/>
    <property type="match status" value="1"/>
</dbReference>
<organism evidence="9 10">
    <name type="scientific">Lachnellula suecica</name>
    <dbReference type="NCBI Taxonomy" id="602035"/>
    <lineage>
        <taxon>Eukaryota</taxon>
        <taxon>Fungi</taxon>
        <taxon>Dikarya</taxon>
        <taxon>Ascomycota</taxon>
        <taxon>Pezizomycotina</taxon>
        <taxon>Leotiomycetes</taxon>
        <taxon>Helotiales</taxon>
        <taxon>Lachnaceae</taxon>
        <taxon>Lachnellula</taxon>
    </lineage>
</organism>
<dbReference type="GO" id="GO:0043484">
    <property type="term" value="P:regulation of RNA splicing"/>
    <property type="evidence" value="ECO:0007669"/>
    <property type="project" value="TreeGrafter"/>
</dbReference>
<feature type="domain" description="Protein kinase" evidence="8">
    <location>
        <begin position="65"/>
        <end position="461"/>
    </location>
</feature>
<evidence type="ECO:0000256" key="3">
    <source>
        <dbReference type="ARBA" id="ARBA00022741"/>
    </source>
</evidence>
<feature type="region of interest" description="Disordered" evidence="7">
    <location>
        <begin position="1"/>
        <end position="21"/>
    </location>
</feature>
<dbReference type="GO" id="GO:0005634">
    <property type="term" value="C:nucleus"/>
    <property type="evidence" value="ECO:0007669"/>
    <property type="project" value="TreeGrafter"/>
</dbReference>
<keyword evidence="5 6" id="KW-0067">ATP-binding</keyword>
<gene>
    <name evidence="9" type="primary">SRPK_7</name>
    <name evidence="9" type="ORF">LSUE1_G005983</name>
</gene>
<dbReference type="EMBL" id="QGMK01000924">
    <property type="protein sequence ID" value="TVY75882.1"/>
    <property type="molecule type" value="Genomic_DNA"/>
</dbReference>
<dbReference type="InterPro" id="IPR000719">
    <property type="entry name" value="Prot_kinase_dom"/>
</dbReference>
<reference evidence="9 10" key="1">
    <citation type="submission" date="2018-05" db="EMBL/GenBank/DDBJ databases">
        <title>Genome sequencing and assembly of the regulated plant pathogen Lachnellula willkommii and related sister species for the development of diagnostic species identification markers.</title>
        <authorList>
            <person name="Giroux E."/>
            <person name="Bilodeau G."/>
        </authorList>
    </citation>
    <scope>NUCLEOTIDE SEQUENCE [LARGE SCALE GENOMIC DNA]</scope>
    <source>
        <strain evidence="9 10">CBS 268.59</strain>
    </source>
</reference>
<dbReference type="InterPro" id="IPR051175">
    <property type="entry name" value="CLK_kinases"/>
</dbReference>
<dbReference type="PANTHER" id="PTHR45646:SF11">
    <property type="entry name" value="SERINE_THREONINE-PROTEIN KINASE DOA"/>
    <property type="match status" value="1"/>
</dbReference>
<feature type="binding site" evidence="6">
    <location>
        <position position="97"/>
    </location>
    <ligand>
        <name>ATP</name>
        <dbReference type="ChEBI" id="CHEBI:30616"/>
    </ligand>
</feature>
<keyword evidence="10" id="KW-1185">Reference proteome</keyword>
<evidence type="ECO:0000256" key="4">
    <source>
        <dbReference type="ARBA" id="ARBA00022777"/>
    </source>
</evidence>